<dbReference type="RefSeq" id="WP_009546665.1">
    <property type="nucleotide sequence ID" value="NC_010546.1"/>
</dbReference>
<dbReference type="Proteomes" id="UP000001203">
    <property type="component" value="Chromosome circular"/>
</dbReference>
<evidence type="ECO:0000313" key="3">
    <source>
        <dbReference type="Proteomes" id="UP000001203"/>
    </source>
</evidence>
<proteinExistence type="predicted"/>
<organism evidence="1">
    <name type="scientific">Crocosphaera subtropica (strain ATCC 51142 / BH68)</name>
    <name type="common">Cyanothece sp. (strain ATCC 51142)</name>
    <dbReference type="NCBI Taxonomy" id="43989"/>
    <lineage>
        <taxon>Bacteria</taxon>
        <taxon>Bacillati</taxon>
        <taxon>Cyanobacteriota</taxon>
        <taxon>Cyanophyceae</taxon>
        <taxon>Oscillatoriophycideae</taxon>
        <taxon>Chroococcales</taxon>
        <taxon>Aphanothecaceae</taxon>
        <taxon>Crocosphaera</taxon>
        <taxon>Crocosphaera subtropica</taxon>
    </lineage>
</organism>
<reference evidence="1" key="1">
    <citation type="journal article" date="2008" name="BMC Evol. Biol.">
        <title>The cyanobacterial endosymbiont of the unicellular algae Rhopalodia gibba shows reductive genome evolution.</title>
        <authorList>
            <person name="Kneip C."/>
            <person name="Voss C."/>
            <person name="Lockhart P.J."/>
            <person name="Maier U.G."/>
        </authorList>
    </citation>
    <scope>NUCLEOTIDE SEQUENCE</scope>
    <source>
        <strain evidence="1">ATCC 51142</strain>
    </source>
</reference>
<reference evidence="2 3" key="2">
    <citation type="journal article" date="2008" name="Proc. Natl. Acad. Sci. U.S.A.">
        <title>The genome of Cyanothece 51142, a unicellular diazotrophic cyanobacterium important in the marine nitrogen cycle.</title>
        <authorList>
            <person name="Welsh E.A."/>
            <person name="Liberton M."/>
            <person name="Stoeckel J."/>
            <person name="Loh T."/>
            <person name="Elvitigala T."/>
            <person name="Wang C."/>
            <person name="Wollam A."/>
            <person name="Fulton R.S."/>
            <person name="Clifton S.W."/>
            <person name="Jacobs J.M."/>
            <person name="Aurora R."/>
            <person name="Ghosh B.K."/>
            <person name="Sherman L.A."/>
            <person name="Smith R.D."/>
            <person name="Wilson R.K."/>
            <person name="Pakrasi H.B."/>
        </authorList>
    </citation>
    <scope>NUCLEOTIDE SEQUENCE [LARGE SCALE GENOMIC DNA]</scope>
    <source>
        <strain evidence="2">ATCC 51142</strain>
        <strain evidence="3">ATCC 51142 / BH68</strain>
    </source>
</reference>
<sequence length="83" mass="9277">MTVSRQEQYFTLIDQLMRCPNGEEPNLLTANSELIDQGFIESLVQVSTMMAHENNPDGAKFLIHVARELAKELGLYPEAPANS</sequence>
<evidence type="ECO:0000313" key="2">
    <source>
        <dbReference type="EMBL" id="ACB49937.1"/>
    </source>
</evidence>
<dbReference type="STRING" id="43989.cce_0586"/>
<dbReference type="EMBL" id="AY728386">
    <property type="protein sequence ID" value="AAW57015.1"/>
    <property type="molecule type" value="Genomic_DNA"/>
</dbReference>
<dbReference type="EMBL" id="CP000806">
    <property type="protein sequence ID" value="ACB49937.1"/>
    <property type="molecule type" value="Genomic_DNA"/>
</dbReference>
<dbReference type="eggNOG" id="COG0457">
    <property type="taxonomic scope" value="Bacteria"/>
</dbReference>
<protein>
    <submittedName>
        <fullName evidence="1">Uncharacterized protein cyl0020</fullName>
    </submittedName>
</protein>
<dbReference type="OrthoDB" id="531842at2"/>
<gene>
    <name evidence="1" type="primary">cyl0020</name>
    <name evidence="2" type="ordered locus">cce_0586</name>
</gene>
<name>A1KYG2_CROS5</name>
<dbReference type="KEGG" id="cyt:cce_0586"/>
<dbReference type="AlphaFoldDB" id="A1KYG2"/>
<accession>A1KYG2</accession>
<evidence type="ECO:0000313" key="1">
    <source>
        <dbReference type="EMBL" id="AAW57015.1"/>
    </source>
</evidence>
<dbReference type="HOGENOM" id="CLU_2451774_0_0_3"/>
<keyword evidence="3" id="KW-1185">Reference proteome</keyword>